<evidence type="ECO:0000313" key="1">
    <source>
        <dbReference type="EMBL" id="VDK27432.1"/>
    </source>
</evidence>
<dbReference type="EMBL" id="UYRR01014713">
    <property type="protein sequence ID" value="VDK27432.1"/>
    <property type="molecule type" value="Genomic_DNA"/>
</dbReference>
<keyword evidence="2" id="KW-1185">Reference proteome</keyword>
<gene>
    <name evidence="1" type="ORF">ASIM_LOCUS6637</name>
</gene>
<protein>
    <submittedName>
        <fullName evidence="3">Proteasome activator complex subunit 4 (inferred by orthology to a human protein)</fullName>
    </submittedName>
</protein>
<reference evidence="1 2" key="2">
    <citation type="submission" date="2018-11" db="EMBL/GenBank/DDBJ databases">
        <authorList>
            <consortium name="Pathogen Informatics"/>
        </authorList>
    </citation>
    <scope>NUCLEOTIDE SEQUENCE [LARGE SCALE GENOMIC DNA]</scope>
</reference>
<dbReference type="AlphaFoldDB" id="A0A0M3JGU9"/>
<proteinExistence type="predicted"/>
<organism evidence="3">
    <name type="scientific">Anisakis simplex</name>
    <name type="common">Herring worm</name>
    <dbReference type="NCBI Taxonomy" id="6269"/>
    <lineage>
        <taxon>Eukaryota</taxon>
        <taxon>Metazoa</taxon>
        <taxon>Ecdysozoa</taxon>
        <taxon>Nematoda</taxon>
        <taxon>Chromadorea</taxon>
        <taxon>Rhabditida</taxon>
        <taxon>Spirurina</taxon>
        <taxon>Ascaridomorpha</taxon>
        <taxon>Ascaridoidea</taxon>
        <taxon>Anisakidae</taxon>
        <taxon>Anisakis</taxon>
        <taxon>Anisakis simplex complex</taxon>
    </lineage>
</organism>
<dbReference type="OrthoDB" id="17907at2759"/>
<evidence type="ECO:0000313" key="2">
    <source>
        <dbReference type="Proteomes" id="UP000267096"/>
    </source>
</evidence>
<evidence type="ECO:0000313" key="3">
    <source>
        <dbReference type="WBParaSite" id="ASIM_0000685701-mRNA-1"/>
    </source>
</evidence>
<accession>A0A0M3JGU9</accession>
<dbReference type="WBParaSite" id="ASIM_0000685701-mRNA-1">
    <property type="protein sequence ID" value="ASIM_0000685701-mRNA-1"/>
    <property type="gene ID" value="ASIM_0000685701"/>
</dbReference>
<name>A0A0M3JGU9_ANISI</name>
<dbReference type="Proteomes" id="UP000267096">
    <property type="component" value="Unassembled WGS sequence"/>
</dbReference>
<sequence>MIETPFEFDEDEVPSIWQKDIWQLKCLPYFDELEKEADDHFRHIKAGLAHAVILRDTRPGLVHWICELDK</sequence>
<reference evidence="3" key="1">
    <citation type="submission" date="2017-02" db="UniProtKB">
        <authorList>
            <consortium name="WormBaseParasite"/>
        </authorList>
    </citation>
    <scope>IDENTIFICATION</scope>
</reference>